<evidence type="ECO:0000313" key="3">
    <source>
        <dbReference type="Proteomes" id="UP000268014"/>
    </source>
</evidence>
<dbReference type="GO" id="GO:0016239">
    <property type="term" value="P:positive regulation of macroautophagy"/>
    <property type="evidence" value="ECO:0007669"/>
    <property type="project" value="TreeGrafter"/>
</dbReference>
<dbReference type="AlphaFoldDB" id="A0A0N4VS13"/>
<dbReference type="GO" id="GO:0016684">
    <property type="term" value="F:oxidoreductase activity, acting on peroxide as acceptor"/>
    <property type="evidence" value="ECO:0007669"/>
    <property type="project" value="TreeGrafter"/>
</dbReference>
<reference evidence="4" key="1">
    <citation type="submission" date="2017-02" db="UniProtKB">
        <authorList>
            <consortium name="WormBaseParasite"/>
        </authorList>
    </citation>
    <scope>IDENTIFICATION</scope>
</reference>
<dbReference type="GO" id="GO:1990253">
    <property type="term" value="P:cellular response to leucine starvation"/>
    <property type="evidence" value="ECO:0007669"/>
    <property type="project" value="TreeGrafter"/>
</dbReference>
<dbReference type="PANTHER" id="PTHR12474:SF0">
    <property type="entry name" value="SESTRIN HOMOLOG"/>
    <property type="match status" value="1"/>
</dbReference>
<dbReference type="WBParaSite" id="HPLM_0000007101-mRNA-1">
    <property type="protein sequence ID" value="HPLM_0000007101-mRNA-1"/>
    <property type="gene ID" value="HPLM_0000007101"/>
</dbReference>
<protein>
    <submittedName>
        <fullName evidence="4">RGS domain-containing protein</fullName>
    </submittedName>
</protein>
<dbReference type="Proteomes" id="UP000268014">
    <property type="component" value="Unassembled WGS sequence"/>
</dbReference>
<evidence type="ECO:0000313" key="4">
    <source>
        <dbReference type="WBParaSite" id="HPLM_0000007101-mRNA-1"/>
    </source>
</evidence>
<evidence type="ECO:0000313" key="2">
    <source>
        <dbReference type="EMBL" id="VDO04310.1"/>
    </source>
</evidence>
<sequence length="167" mass="19267">QTTLHVLDVNSGGESPVGQSGAEEPEFSNQKEFGYVDFASRKDRVKTFKIHVSAKITNVDTTVYRSAIWNYIHALFGIRHDDYDYAKVNTLLSREMKTFVKMAACYPHRITEDARASVMKDFKMSEKIHVMLLIMEARLQASMLYFTRGLTNHYSRVKKPNQPKRLD</sequence>
<reference evidence="2 3" key="2">
    <citation type="submission" date="2018-11" db="EMBL/GenBank/DDBJ databases">
        <authorList>
            <consortium name="Pathogen Informatics"/>
        </authorList>
    </citation>
    <scope>NUCLEOTIDE SEQUENCE [LARGE SCALE GENOMIC DNA]</scope>
    <source>
        <strain evidence="2 3">MHpl1</strain>
    </source>
</reference>
<proteinExistence type="predicted"/>
<dbReference type="GO" id="GO:0071233">
    <property type="term" value="P:cellular response to L-leucine"/>
    <property type="evidence" value="ECO:0007669"/>
    <property type="project" value="TreeGrafter"/>
</dbReference>
<dbReference type="GO" id="GO:1901031">
    <property type="term" value="P:regulation of response to reactive oxygen species"/>
    <property type="evidence" value="ECO:0007669"/>
    <property type="project" value="InterPro"/>
</dbReference>
<name>A0A0N4VS13_HAEPC</name>
<keyword evidence="3" id="KW-1185">Reference proteome</keyword>
<dbReference type="STRING" id="6290.A0A0N4VS13"/>
<dbReference type="GO" id="GO:0005634">
    <property type="term" value="C:nucleus"/>
    <property type="evidence" value="ECO:0007669"/>
    <property type="project" value="InterPro"/>
</dbReference>
<accession>A0A0N4VS13</accession>
<dbReference type="Pfam" id="PF04636">
    <property type="entry name" value="PA26"/>
    <property type="match status" value="1"/>
</dbReference>
<feature type="region of interest" description="Disordered" evidence="1">
    <location>
        <begin position="1"/>
        <end position="26"/>
    </location>
</feature>
<dbReference type="GO" id="GO:0070728">
    <property type="term" value="F:L-leucine binding"/>
    <property type="evidence" value="ECO:0007669"/>
    <property type="project" value="TreeGrafter"/>
</dbReference>
<dbReference type="EMBL" id="UZAF01000032">
    <property type="protein sequence ID" value="VDO04310.1"/>
    <property type="molecule type" value="Genomic_DNA"/>
</dbReference>
<dbReference type="PANTHER" id="PTHR12474">
    <property type="entry name" value="P53 REGULATED PA26 NUCLEAR PROTEIN SESTRIN"/>
    <property type="match status" value="1"/>
</dbReference>
<dbReference type="OrthoDB" id="337464at2759"/>
<evidence type="ECO:0000256" key="1">
    <source>
        <dbReference type="SAM" id="MobiDB-lite"/>
    </source>
</evidence>
<dbReference type="GO" id="GO:1904262">
    <property type="term" value="P:negative regulation of TORC1 signaling"/>
    <property type="evidence" value="ECO:0007669"/>
    <property type="project" value="TreeGrafter"/>
</dbReference>
<gene>
    <name evidence="2" type="ORF">HPLM_LOCUS72</name>
</gene>
<organism evidence="4">
    <name type="scientific">Haemonchus placei</name>
    <name type="common">Barber's pole worm</name>
    <dbReference type="NCBI Taxonomy" id="6290"/>
    <lineage>
        <taxon>Eukaryota</taxon>
        <taxon>Metazoa</taxon>
        <taxon>Ecdysozoa</taxon>
        <taxon>Nematoda</taxon>
        <taxon>Chromadorea</taxon>
        <taxon>Rhabditida</taxon>
        <taxon>Rhabditina</taxon>
        <taxon>Rhabditomorpha</taxon>
        <taxon>Strongyloidea</taxon>
        <taxon>Trichostrongylidae</taxon>
        <taxon>Haemonchus</taxon>
    </lineage>
</organism>
<dbReference type="InterPro" id="IPR006730">
    <property type="entry name" value="Sestrin"/>
</dbReference>